<sequence>MVHSASPTHSITTEGPSLDPTESRDLIADISNLRLLHHFTTVTAKTLSHEPEVEDMLSCYIPKMAFDNVYLLHALLSLAALHMSRSEPEHRSEYLLRARHHHHTALTQFRSEVKSLPGSNFPAIAIFNAFIFPYSCAMSTSSDSIEDAFESILSALVLTRMIRPLMQASGMFEWMRQSEIGRLMPKDVYSLKWNDSEPPANTELVQLRKFSEAFQHIYPPDIIEAYKEAIRLLELLFDATRNLQKPPSDSLLRIWIHFVPPRFVELLSEKQPGALIIFAHYGVILSQGRHYWFLEGMDELILAIADAFVPIESRSWLQWAKEQILSHTTPAPSAG</sequence>
<evidence type="ECO:0000256" key="1">
    <source>
        <dbReference type="SAM" id="MobiDB-lite"/>
    </source>
</evidence>
<evidence type="ECO:0000313" key="3">
    <source>
        <dbReference type="Proteomes" id="UP001280581"/>
    </source>
</evidence>
<organism evidence="2 3">
    <name type="scientific">Pseudopithomyces chartarum</name>
    <dbReference type="NCBI Taxonomy" id="1892770"/>
    <lineage>
        <taxon>Eukaryota</taxon>
        <taxon>Fungi</taxon>
        <taxon>Dikarya</taxon>
        <taxon>Ascomycota</taxon>
        <taxon>Pezizomycotina</taxon>
        <taxon>Dothideomycetes</taxon>
        <taxon>Pleosporomycetidae</taxon>
        <taxon>Pleosporales</taxon>
        <taxon>Massarineae</taxon>
        <taxon>Didymosphaeriaceae</taxon>
        <taxon>Pseudopithomyces</taxon>
    </lineage>
</organism>
<dbReference type="Pfam" id="PF11951">
    <property type="entry name" value="Fungal_trans_2"/>
    <property type="match status" value="1"/>
</dbReference>
<dbReference type="InterPro" id="IPR053157">
    <property type="entry name" value="Sterol_Uptake_Regulator"/>
</dbReference>
<dbReference type="Proteomes" id="UP001280581">
    <property type="component" value="Unassembled WGS sequence"/>
</dbReference>
<dbReference type="GO" id="GO:0001228">
    <property type="term" value="F:DNA-binding transcription activator activity, RNA polymerase II-specific"/>
    <property type="evidence" value="ECO:0007669"/>
    <property type="project" value="TreeGrafter"/>
</dbReference>
<feature type="region of interest" description="Disordered" evidence="1">
    <location>
        <begin position="1"/>
        <end position="22"/>
    </location>
</feature>
<protein>
    <submittedName>
        <fullName evidence="2">Uncharacterized protein</fullName>
    </submittedName>
</protein>
<dbReference type="PANTHER" id="PTHR47784">
    <property type="entry name" value="STEROL UPTAKE CONTROL PROTEIN 2"/>
    <property type="match status" value="1"/>
</dbReference>
<proteinExistence type="predicted"/>
<dbReference type="InterPro" id="IPR021858">
    <property type="entry name" value="Fun_TF"/>
</dbReference>
<comment type="caution">
    <text evidence="2">The sequence shown here is derived from an EMBL/GenBank/DDBJ whole genome shotgun (WGS) entry which is preliminary data.</text>
</comment>
<accession>A0AAN6M094</accession>
<keyword evidence="3" id="KW-1185">Reference proteome</keyword>
<gene>
    <name evidence="2" type="ORF">GRF29_69g1481887</name>
</gene>
<evidence type="ECO:0000313" key="2">
    <source>
        <dbReference type="EMBL" id="KAK3209337.1"/>
    </source>
</evidence>
<reference evidence="2 3" key="1">
    <citation type="submission" date="2021-02" db="EMBL/GenBank/DDBJ databases">
        <title>Genome assembly of Pseudopithomyces chartarum.</title>
        <authorList>
            <person name="Jauregui R."/>
            <person name="Singh J."/>
            <person name="Voisey C."/>
        </authorList>
    </citation>
    <scope>NUCLEOTIDE SEQUENCE [LARGE SCALE GENOMIC DNA]</scope>
    <source>
        <strain evidence="2 3">AGR01</strain>
    </source>
</reference>
<dbReference type="AlphaFoldDB" id="A0AAN6M094"/>
<dbReference type="PANTHER" id="PTHR47784:SF4">
    <property type="entry name" value="ZN(II)2CYS6 TRANSCRIPTION FACTOR (EUROFUNG)"/>
    <property type="match status" value="1"/>
</dbReference>
<dbReference type="EMBL" id="WVTA01000006">
    <property type="protein sequence ID" value="KAK3209337.1"/>
    <property type="molecule type" value="Genomic_DNA"/>
</dbReference>
<feature type="compositionally biased region" description="Polar residues" evidence="1">
    <location>
        <begin position="1"/>
        <end position="15"/>
    </location>
</feature>
<name>A0AAN6M094_9PLEO</name>